<evidence type="ECO:0000313" key="2">
    <source>
        <dbReference type="EMBL" id="OQU93019.1"/>
    </source>
</evidence>
<proteinExistence type="predicted"/>
<dbReference type="AlphaFoldDB" id="A0A1Z5SAX9"/>
<reference evidence="2 3" key="1">
    <citation type="journal article" date="2009" name="Nature">
        <title>The Sorghum bicolor genome and the diversification of grasses.</title>
        <authorList>
            <person name="Paterson A.H."/>
            <person name="Bowers J.E."/>
            <person name="Bruggmann R."/>
            <person name="Dubchak I."/>
            <person name="Grimwood J."/>
            <person name="Gundlach H."/>
            <person name="Haberer G."/>
            <person name="Hellsten U."/>
            <person name="Mitros T."/>
            <person name="Poliakov A."/>
            <person name="Schmutz J."/>
            <person name="Spannagl M."/>
            <person name="Tang H."/>
            <person name="Wang X."/>
            <person name="Wicker T."/>
            <person name="Bharti A.K."/>
            <person name="Chapman J."/>
            <person name="Feltus F.A."/>
            <person name="Gowik U."/>
            <person name="Grigoriev I.V."/>
            <person name="Lyons E."/>
            <person name="Maher C.A."/>
            <person name="Martis M."/>
            <person name="Narechania A."/>
            <person name="Otillar R.P."/>
            <person name="Penning B.W."/>
            <person name="Salamov A.A."/>
            <person name="Wang Y."/>
            <person name="Zhang L."/>
            <person name="Carpita N.C."/>
            <person name="Freeling M."/>
            <person name="Gingle A.R."/>
            <person name="Hash C.T."/>
            <person name="Keller B."/>
            <person name="Klein P."/>
            <person name="Kresovich S."/>
            <person name="McCann M.C."/>
            <person name="Ming R."/>
            <person name="Peterson D.G."/>
            <person name="Mehboob-ur-Rahman"/>
            <person name="Ware D."/>
            <person name="Westhoff P."/>
            <person name="Mayer K.F."/>
            <person name="Messing J."/>
            <person name="Rokhsar D.S."/>
        </authorList>
    </citation>
    <scope>NUCLEOTIDE SEQUENCE [LARGE SCALE GENOMIC DNA]</scope>
    <source>
        <strain evidence="3">cv. BTx623</strain>
    </source>
</reference>
<evidence type="ECO:0000256" key="1">
    <source>
        <dbReference type="SAM" id="MobiDB-lite"/>
    </source>
</evidence>
<evidence type="ECO:0000313" key="3">
    <source>
        <dbReference type="Proteomes" id="UP000000768"/>
    </source>
</evidence>
<organism evidence="2 3">
    <name type="scientific">Sorghum bicolor</name>
    <name type="common">Sorghum</name>
    <name type="synonym">Sorghum vulgare</name>
    <dbReference type="NCBI Taxonomy" id="4558"/>
    <lineage>
        <taxon>Eukaryota</taxon>
        <taxon>Viridiplantae</taxon>
        <taxon>Streptophyta</taxon>
        <taxon>Embryophyta</taxon>
        <taxon>Tracheophyta</taxon>
        <taxon>Spermatophyta</taxon>
        <taxon>Magnoliopsida</taxon>
        <taxon>Liliopsida</taxon>
        <taxon>Poales</taxon>
        <taxon>Poaceae</taxon>
        <taxon>PACMAD clade</taxon>
        <taxon>Panicoideae</taxon>
        <taxon>Andropogonodae</taxon>
        <taxon>Andropogoneae</taxon>
        <taxon>Sorghinae</taxon>
        <taxon>Sorghum</taxon>
    </lineage>
</organism>
<dbReference type="EMBL" id="CM000760">
    <property type="protein sequence ID" value="OQU93019.1"/>
    <property type="molecule type" value="Genomic_DNA"/>
</dbReference>
<name>A0A1Z5SAX9_SORBI</name>
<dbReference type="InParanoid" id="A0A1Z5SAX9"/>
<dbReference type="Gramene" id="OQU93019">
    <property type="protein sequence ID" value="OQU93019"/>
    <property type="gene ID" value="SORBI_3001G457966"/>
</dbReference>
<sequence length="109" mass="12707">MDKQRYYSPRSSRHLRKVQKREKMAGAMTHDVTRLSIPVHFVDLLHSRVSIFNALARATERQASRKKRKKKGLPASSSTLDYTHTCRCEMRSPVFFPPTGWERRAYVGD</sequence>
<feature type="region of interest" description="Disordered" evidence="1">
    <location>
        <begin position="59"/>
        <end position="78"/>
    </location>
</feature>
<protein>
    <submittedName>
        <fullName evidence="2">Uncharacterized protein</fullName>
    </submittedName>
</protein>
<dbReference type="Proteomes" id="UP000000768">
    <property type="component" value="Chromosome 1"/>
</dbReference>
<accession>A0A1Z5SAX9</accession>
<keyword evidence="3" id="KW-1185">Reference proteome</keyword>
<reference evidence="3" key="2">
    <citation type="journal article" date="2018" name="Plant J.">
        <title>The Sorghum bicolor reference genome: improved assembly, gene annotations, a transcriptome atlas, and signatures of genome organization.</title>
        <authorList>
            <person name="McCormick R.F."/>
            <person name="Truong S.K."/>
            <person name="Sreedasyam A."/>
            <person name="Jenkins J."/>
            <person name="Shu S."/>
            <person name="Sims D."/>
            <person name="Kennedy M."/>
            <person name="Amirebrahimi M."/>
            <person name="Weers B.D."/>
            <person name="McKinley B."/>
            <person name="Mattison A."/>
            <person name="Morishige D.T."/>
            <person name="Grimwood J."/>
            <person name="Schmutz J."/>
            <person name="Mullet J.E."/>
        </authorList>
    </citation>
    <scope>NUCLEOTIDE SEQUENCE [LARGE SCALE GENOMIC DNA]</scope>
    <source>
        <strain evidence="3">cv. BTx623</strain>
    </source>
</reference>
<gene>
    <name evidence="2" type="ORF">SORBI_3001G457966</name>
</gene>